<keyword evidence="3" id="KW-0472">Membrane</keyword>
<keyword evidence="3" id="KW-1133">Transmembrane helix</keyword>
<comment type="similarity">
    <text evidence="1">Belongs to the ustYa family.</text>
</comment>
<reference evidence="4 5" key="1">
    <citation type="submission" date="2016-07" db="EMBL/GenBank/DDBJ databases">
        <title>Pervasive Adenine N6-methylation of Active Genes in Fungi.</title>
        <authorList>
            <consortium name="DOE Joint Genome Institute"/>
            <person name="Mondo S.J."/>
            <person name="Dannebaum R.O."/>
            <person name="Kuo R.C."/>
            <person name="Labutti K."/>
            <person name="Haridas S."/>
            <person name="Kuo A."/>
            <person name="Salamov A."/>
            <person name="Ahrendt S.R."/>
            <person name="Lipzen A."/>
            <person name="Sullivan W."/>
            <person name="Andreopoulos W.B."/>
            <person name="Clum A."/>
            <person name="Lindquist E."/>
            <person name="Daum C."/>
            <person name="Ramamoorthy G.K."/>
            <person name="Gryganskyi A."/>
            <person name="Culley D."/>
            <person name="Magnuson J.K."/>
            <person name="James T.Y."/>
            <person name="O'Malley M.A."/>
            <person name="Stajich J.E."/>
            <person name="Spatafora J.W."/>
            <person name="Visel A."/>
            <person name="Grigoriev I.V."/>
        </authorList>
    </citation>
    <scope>NUCLEOTIDE SEQUENCE [LARGE SCALE GENOMIC DNA]</scope>
    <source>
        <strain evidence="4 5">CBS 115471</strain>
    </source>
</reference>
<gene>
    <name evidence="4" type="ORF">BCR34DRAFT_576623</name>
</gene>
<dbReference type="InterPro" id="IPR021765">
    <property type="entry name" value="UstYa-like"/>
</dbReference>
<evidence type="ECO:0000313" key="5">
    <source>
        <dbReference type="Proteomes" id="UP000193144"/>
    </source>
</evidence>
<proteinExistence type="inferred from homology"/>
<keyword evidence="3" id="KW-0812">Transmembrane</keyword>
<evidence type="ECO:0000256" key="2">
    <source>
        <dbReference type="SAM" id="MobiDB-lite"/>
    </source>
</evidence>
<dbReference type="Pfam" id="PF11807">
    <property type="entry name" value="UstYa"/>
    <property type="match status" value="1"/>
</dbReference>
<feature type="region of interest" description="Disordered" evidence="2">
    <location>
        <begin position="1"/>
        <end position="23"/>
    </location>
</feature>
<dbReference type="GO" id="GO:0043386">
    <property type="term" value="P:mycotoxin biosynthetic process"/>
    <property type="evidence" value="ECO:0007669"/>
    <property type="project" value="InterPro"/>
</dbReference>
<evidence type="ECO:0000256" key="3">
    <source>
        <dbReference type="SAM" id="Phobius"/>
    </source>
</evidence>
<accession>A0A1Y1YN08</accession>
<comment type="caution">
    <text evidence="4">The sequence shown here is derived from an EMBL/GenBank/DDBJ whole genome shotgun (WGS) entry which is preliminary data.</text>
</comment>
<dbReference type="STRING" id="1231657.A0A1Y1YN08"/>
<dbReference type="Proteomes" id="UP000193144">
    <property type="component" value="Unassembled WGS sequence"/>
</dbReference>
<feature type="compositionally biased region" description="Low complexity" evidence="2">
    <location>
        <begin position="13"/>
        <end position="23"/>
    </location>
</feature>
<sequence length="244" mass="28140">MEDKSHHYSQLIDSSSEAGASDDSIFEDSPHPLYQRRRWTTTILPWATTVLAVLLILSNIIWVRHWMDHAASQPTEYYLKRDGHTLNGVTQVKIETLPAGFLDDNMTVSDAYWSSLFPEGDGVVALPQSWVAAKNLPPSIRSPDDQTQSVYIMAAFHQLHCLTHIRQMLTSYYFDESFAITKESVWGHTRHCMDALRQWILCHPDETLLYKRDGELPGEGQMRTCKNFDAYKEWAEEHSYVYPD</sequence>
<dbReference type="OrthoDB" id="3687641at2759"/>
<evidence type="ECO:0000313" key="4">
    <source>
        <dbReference type="EMBL" id="ORX99417.1"/>
    </source>
</evidence>
<protein>
    <recommendedName>
        <fullName evidence="6">Tat pathway signal sequence</fullName>
    </recommendedName>
</protein>
<keyword evidence="5" id="KW-1185">Reference proteome</keyword>
<evidence type="ECO:0000256" key="1">
    <source>
        <dbReference type="ARBA" id="ARBA00035112"/>
    </source>
</evidence>
<feature type="transmembrane region" description="Helical" evidence="3">
    <location>
        <begin position="43"/>
        <end position="63"/>
    </location>
</feature>
<dbReference type="EMBL" id="MCFA01000198">
    <property type="protein sequence ID" value="ORX99417.1"/>
    <property type="molecule type" value="Genomic_DNA"/>
</dbReference>
<dbReference type="AlphaFoldDB" id="A0A1Y1YN08"/>
<evidence type="ECO:0008006" key="6">
    <source>
        <dbReference type="Google" id="ProtNLM"/>
    </source>
</evidence>
<organism evidence="4 5">
    <name type="scientific">Clohesyomyces aquaticus</name>
    <dbReference type="NCBI Taxonomy" id="1231657"/>
    <lineage>
        <taxon>Eukaryota</taxon>
        <taxon>Fungi</taxon>
        <taxon>Dikarya</taxon>
        <taxon>Ascomycota</taxon>
        <taxon>Pezizomycotina</taxon>
        <taxon>Dothideomycetes</taxon>
        <taxon>Pleosporomycetidae</taxon>
        <taxon>Pleosporales</taxon>
        <taxon>Lindgomycetaceae</taxon>
        <taxon>Clohesyomyces</taxon>
    </lineage>
</organism>
<name>A0A1Y1YN08_9PLEO</name>
<dbReference type="PANTHER" id="PTHR33365:SF6">
    <property type="entry name" value="OXIDASE USTYA"/>
    <property type="match status" value="1"/>
</dbReference>
<dbReference type="PANTHER" id="PTHR33365">
    <property type="entry name" value="YALI0B05434P"/>
    <property type="match status" value="1"/>
</dbReference>